<proteinExistence type="predicted"/>
<keyword evidence="4" id="KW-1185">Reference proteome</keyword>
<organism evidence="3 4">
    <name type="scientific">Sphaeroforma arctica JP610</name>
    <dbReference type="NCBI Taxonomy" id="667725"/>
    <lineage>
        <taxon>Eukaryota</taxon>
        <taxon>Ichthyosporea</taxon>
        <taxon>Ichthyophonida</taxon>
        <taxon>Sphaeroforma</taxon>
    </lineage>
</organism>
<feature type="domain" description="ATP-dependent RNA helicase PRP5/DDX46/KHDC4 KH" evidence="2">
    <location>
        <begin position="203"/>
        <end position="282"/>
    </location>
</feature>
<dbReference type="EMBL" id="KQ241759">
    <property type="protein sequence ID" value="KNC84514.1"/>
    <property type="molecule type" value="Genomic_DNA"/>
</dbReference>
<dbReference type="InterPro" id="IPR056149">
    <property type="entry name" value="PRP5/DDX46/KHDC4_KH"/>
</dbReference>
<gene>
    <name evidence="3" type="ORF">SARC_03260</name>
</gene>
<evidence type="ECO:0000259" key="2">
    <source>
        <dbReference type="Pfam" id="PF23469"/>
    </source>
</evidence>
<dbReference type="Pfam" id="PF23469">
    <property type="entry name" value="KH_12"/>
    <property type="match status" value="1"/>
</dbReference>
<dbReference type="GO" id="GO:0005634">
    <property type="term" value="C:nucleus"/>
    <property type="evidence" value="ECO:0007669"/>
    <property type="project" value="InterPro"/>
</dbReference>
<name>A0A0L0G6D3_9EUKA</name>
<dbReference type="AlphaFoldDB" id="A0A0L0G6D3"/>
<feature type="compositionally biased region" description="Low complexity" evidence="1">
    <location>
        <begin position="63"/>
        <end position="74"/>
    </location>
</feature>
<protein>
    <recommendedName>
        <fullName evidence="2">ATP-dependent RNA helicase PRP5/DDX46/KHDC4 KH domain-containing protein</fullName>
    </recommendedName>
</protein>
<feature type="region of interest" description="Disordered" evidence="1">
    <location>
        <begin position="1"/>
        <end position="20"/>
    </location>
</feature>
<sequence length="302" mass="32068">MPIEKSIVGAVDSDDDESDNEIDDMVEKLFAGDKKKTAKAQQEEVEAAKPHATLSNGPLMLTNSEANSGAGSAAIQSDGADGVPAKTAEEKRAHGLLKGMLATPQDSNTPQAAVGATTVPSNTTLTVQTATPAPDKEEETKASSIRVDAATEAALAMFKGGKLSAAARAAQIAAKINANKNFAAAAPAALQKDAAEANKHFEEELEINDFPQNARWKVTSKEAVLDLQEYSGAAITIRGIFYAPGKKVPADGERKLFLFIEADSERKIQIARSEIKRIIKEEILKTSSMPQRNTGRYAITFG</sequence>
<dbReference type="STRING" id="667725.A0A0L0G6D3"/>
<dbReference type="Proteomes" id="UP000054560">
    <property type="component" value="Unassembled WGS sequence"/>
</dbReference>
<dbReference type="GeneID" id="25903764"/>
<accession>A0A0L0G6D3</accession>
<reference evidence="3 4" key="1">
    <citation type="submission" date="2011-02" db="EMBL/GenBank/DDBJ databases">
        <title>The Genome Sequence of Sphaeroforma arctica JP610.</title>
        <authorList>
            <consortium name="The Broad Institute Genome Sequencing Platform"/>
            <person name="Russ C."/>
            <person name="Cuomo C."/>
            <person name="Young S.K."/>
            <person name="Zeng Q."/>
            <person name="Gargeya S."/>
            <person name="Alvarado L."/>
            <person name="Berlin A."/>
            <person name="Chapman S.B."/>
            <person name="Chen Z."/>
            <person name="Freedman E."/>
            <person name="Gellesch M."/>
            <person name="Goldberg J."/>
            <person name="Griggs A."/>
            <person name="Gujja S."/>
            <person name="Heilman E."/>
            <person name="Heiman D."/>
            <person name="Howarth C."/>
            <person name="Mehta T."/>
            <person name="Neiman D."/>
            <person name="Pearson M."/>
            <person name="Roberts A."/>
            <person name="Saif S."/>
            <person name="Shea T."/>
            <person name="Shenoy N."/>
            <person name="Sisk P."/>
            <person name="Stolte C."/>
            <person name="Sykes S."/>
            <person name="White J."/>
            <person name="Yandava C."/>
            <person name="Burger G."/>
            <person name="Gray M.W."/>
            <person name="Holland P.W.H."/>
            <person name="King N."/>
            <person name="Lang F.B.F."/>
            <person name="Roger A.J."/>
            <person name="Ruiz-Trillo I."/>
            <person name="Haas B."/>
            <person name="Nusbaum C."/>
            <person name="Birren B."/>
        </authorList>
    </citation>
    <scope>NUCLEOTIDE SEQUENCE [LARGE SCALE GENOMIC DNA]</scope>
    <source>
        <strain evidence="3 4">JP610</strain>
    </source>
</reference>
<feature type="region of interest" description="Disordered" evidence="1">
    <location>
        <begin position="33"/>
        <end position="87"/>
    </location>
</feature>
<evidence type="ECO:0000256" key="1">
    <source>
        <dbReference type="SAM" id="MobiDB-lite"/>
    </source>
</evidence>
<evidence type="ECO:0000313" key="3">
    <source>
        <dbReference type="EMBL" id="KNC84514.1"/>
    </source>
</evidence>
<evidence type="ECO:0000313" key="4">
    <source>
        <dbReference type="Proteomes" id="UP000054560"/>
    </source>
</evidence>
<dbReference type="GO" id="GO:0003723">
    <property type="term" value="F:RNA binding"/>
    <property type="evidence" value="ECO:0007669"/>
    <property type="project" value="InterPro"/>
</dbReference>
<dbReference type="PANTHER" id="PTHR15744:SF0">
    <property type="entry name" value="KH HOMOLOGY DOMAIN-CONTAINING PROTEIN 4"/>
    <property type="match status" value="1"/>
</dbReference>
<dbReference type="CDD" id="cd22473">
    <property type="entry name" value="KH-I_DDX46"/>
    <property type="match status" value="1"/>
</dbReference>
<dbReference type="PANTHER" id="PTHR15744">
    <property type="entry name" value="BLOM7"/>
    <property type="match status" value="1"/>
</dbReference>
<dbReference type="OrthoDB" id="1668739at2759"/>
<dbReference type="InterPro" id="IPR031121">
    <property type="entry name" value="RIK/BLOM7"/>
</dbReference>
<dbReference type="eggNOG" id="KOG0334">
    <property type="taxonomic scope" value="Eukaryota"/>
</dbReference>
<dbReference type="RefSeq" id="XP_014158416.1">
    <property type="nucleotide sequence ID" value="XM_014302941.1"/>
</dbReference>